<proteinExistence type="predicted"/>
<feature type="compositionally biased region" description="Low complexity" evidence="1">
    <location>
        <begin position="428"/>
        <end position="437"/>
    </location>
</feature>
<feature type="region of interest" description="Disordered" evidence="1">
    <location>
        <begin position="208"/>
        <end position="619"/>
    </location>
</feature>
<protein>
    <submittedName>
        <fullName evidence="3">Basic proline-rich protein-like</fullName>
    </submittedName>
</protein>
<feature type="compositionally biased region" description="Low complexity" evidence="1">
    <location>
        <begin position="262"/>
        <end position="271"/>
    </location>
</feature>
<evidence type="ECO:0000313" key="3">
    <source>
        <dbReference type="RefSeq" id="XP_054943648.1"/>
    </source>
</evidence>
<reference evidence="3" key="1">
    <citation type="submission" date="2025-08" db="UniProtKB">
        <authorList>
            <consortium name="RefSeq"/>
        </authorList>
    </citation>
    <scope>IDENTIFICATION</scope>
    <source>
        <tissue evidence="3">Muscle</tissue>
    </source>
</reference>
<evidence type="ECO:0000256" key="1">
    <source>
        <dbReference type="SAM" id="MobiDB-lite"/>
    </source>
</evidence>
<gene>
    <name evidence="3" type="primary">LOC129392496</name>
</gene>
<feature type="compositionally biased region" description="Low complexity" evidence="1">
    <location>
        <begin position="505"/>
        <end position="522"/>
    </location>
</feature>
<feature type="region of interest" description="Disordered" evidence="1">
    <location>
        <begin position="1"/>
        <end position="70"/>
    </location>
</feature>
<name>A0A9W2WX38_PHYMC</name>
<feature type="compositionally biased region" description="Low complexity" evidence="1">
    <location>
        <begin position="326"/>
        <end position="357"/>
    </location>
</feature>
<feature type="compositionally biased region" description="Low complexity" evidence="1">
    <location>
        <begin position="246"/>
        <end position="255"/>
    </location>
</feature>
<dbReference type="Proteomes" id="UP000248484">
    <property type="component" value="Chromosome 11"/>
</dbReference>
<evidence type="ECO:0000313" key="2">
    <source>
        <dbReference type="Proteomes" id="UP000248484"/>
    </source>
</evidence>
<dbReference type="AlphaFoldDB" id="A0A9W2WX38"/>
<dbReference type="RefSeq" id="XP_054943648.1">
    <property type="nucleotide sequence ID" value="XM_055087673.1"/>
</dbReference>
<organism evidence="2 3">
    <name type="scientific">Physeter macrocephalus</name>
    <name type="common">Sperm whale</name>
    <name type="synonym">Physeter catodon</name>
    <dbReference type="NCBI Taxonomy" id="9755"/>
    <lineage>
        <taxon>Eukaryota</taxon>
        <taxon>Metazoa</taxon>
        <taxon>Chordata</taxon>
        <taxon>Craniata</taxon>
        <taxon>Vertebrata</taxon>
        <taxon>Euteleostomi</taxon>
        <taxon>Mammalia</taxon>
        <taxon>Eutheria</taxon>
        <taxon>Laurasiatheria</taxon>
        <taxon>Artiodactyla</taxon>
        <taxon>Whippomorpha</taxon>
        <taxon>Cetacea</taxon>
        <taxon>Odontoceti</taxon>
        <taxon>Physeteridae</taxon>
        <taxon>Physeter</taxon>
    </lineage>
</organism>
<feature type="compositionally biased region" description="Basic residues" evidence="1">
    <location>
        <begin position="438"/>
        <end position="451"/>
    </location>
</feature>
<sequence>MAGQRETSTPANPRANPPAPEKTLTTARSRRRQKPQRFQALTSTPANPRANPPAPEKTLTTARSRRRQKPQRFQALRRLPETPHTNLNPSDLGAAADSNYLLLGKYLKLRPHTARGLPPLTFGTIWTLRFLFNVVFRLELELRNPDTAFPRGNICENGIRDASKREVVSSARRLSTPLTAPPPFLPVLKAKGALKGLHIGRAPIARASGSRAPRLRGALTGSEQGGRSLAGAFQLRRLQPRPARSPEAPQPETGTAPPPQGPGALPDAGALRTPGCEPPGHPAGLRSNASPEPPSSDLPAASARPRRRPPTARGAAGGRFPGAGRAGVPRSGVGRAGARATGRGASARRPGPSGRVSPAPPARPGRPRRPLTHSFWAGRGAVQRTPAAASPPFPFPLSLRKQKEPPPAGGAAEPPRGEIPASPRWPSGRWAALQAGRGARRERGRPRHASRGPRVPSGLGSRRPGAEGAPTRSRKGDPASAPGRPPREDRSALPRPPRRRVCLCARGAGRTEAPRAAPAAPQERGELPGTRPAPPGFRSGPRTRGGEARPPARPSVRASEGPPCEVTGRCPRPGVPASKARPRSLQPLSELVIGGTARFQRVSAPSPPNPQPRAPARTS</sequence>
<dbReference type="KEGG" id="pcad:129392496"/>
<accession>A0A9W2WX38</accession>
<dbReference type="GeneID" id="129392496"/>
<feature type="compositionally biased region" description="Gly residues" evidence="1">
    <location>
        <begin position="315"/>
        <end position="325"/>
    </location>
</feature>
<feature type="compositionally biased region" description="Low complexity" evidence="1">
    <location>
        <begin position="409"/>
        <end position="421"/>
    </location>
</feature>
<keyword evidence="2" id="KW-1185">Reference proteome</keyword>